<reference evidence="2" key="1">
    <citation type="submission" date="2010-04" db="EMBL/GenBank/DDBJ databases">
        <title>The Genomes of Seven Distinct Elephant Herpesviruses Associated with Hemorrhagic Disease are Highly Diverged from Both Cytomegaloviruses and Roseoloviruses and Form a New Proboscivirus Genus.</title>
        <authorList>
            <person name="Richman L.K."/>
            <person name="Zong J.-C."/>
            <person name="Latimer E."/>
            <person name="Heaggans S.Y."/>
            <person name="Montali R.J."/>
            <person name="Hayward G.S."/>
        </authorList>
    </citation>
    <scope>NUCLEOTIDE SEQUENCE</scope>
    <source>
        <strain evidence="2">North American #NAP11</strain>
    </source>
</reference>
<reference evidence="4" key="3">
    <citation type="journal article" date="2013" name="J. Wildl. Dis.">
        <title>Fatal herpesvirus hemorrhagic disease in wild and orphan asian elephants in southern India.</title>
        <authorList>
            <person name="Zachariah A."/>
            <person name="Zong J.-C."/>
            <person name="Long S.Y."/>
            <person name="Latimer E.M."/>
            <person name="Heaggans S.Y."/>
            <person name="Richman L.K."/>
            <person name="Hayward G.S."/>
        </authorList>
    </citation>
    <scope>NUCLEOTIDE SEQUENCE</scope>
    <source>
        <strain evidence="8">IP143 Kozhikode l</strain>
        <strain evidence="7">IP164 Muthanga2</strain>
        <strain evidence="6">IP165 Thirunelli2</strain>
        <strain evidence="5">IP43 Chellama Vandalur</strain>
        <strain evidence="4">IP91 Thirunelli1</strain>
    </source>
</reference>
<evidence type="ECO:0000313" key="6">
    <source>
        <dbReference type="EMBL" id="QOE74843.1"/>
    </source>
</evidence>
<evidence type="ECO:0000313" key="9">
    <source>
        <dbReference type="EMBL" id="WNZ34556.1"/>
    </source>
</evidence>
<dbReference type="EMBL" id="OR543011">
    <property type="protein sequence ID" value="WNZ34556.1"/>
    <property type="molecule type" value="Genomic_DNA"/>
</dbReference>
<dbReference type="EMBL" id="MN366290">
    <property type="protein sequence ID" value="QOE74606.1"/>
    <property type="molecule type" value="Genomic_DNA"/>
</dbReference>
<evidence type="ECO:0000313" key="10">
    <source>
        <dbReference type="Proteomes" id="UP000157603"/>
    </source>
</evidence>
<reference evidence="3" key="6">
    <citation type="journal article" date="2016" name="MSphere">
        <title>Comparison of the Gene Coding Contents and Other Unusual Features of the GC-Rich and AT-Rich Branch Probosciviruses.</title>
        <authorList>
            <person name="Ling P.D."/>
            <person name="Long S.Y."/>
            <person name="Zong J.C."/>
            <person name="Heaggans S.Y."/>
            <person name="Qin X."/>
            <person name="Hayward G.S."/>
        </authorList>
    </citation>
    <scope>NUCLEOTIDE SEQUENCE</scope>
    <source>
        <strain evidence="8">IP143 Kozhikode l</strain>
        <strain evidence="7">IP164 Muthanga2</strain>
        <strain evidence="6">IP165 Thirunelli2</strain>
        <strain evidence="5">IP43 Chellama Vandalur</strain>
        <strain evidence="3">Kimba NAP23</strain>
        <strain evidence="9">Umesh</strain>
    </source>
</reference>
<evidence type="ECO:0000313" key="5">
    <source>
        <dbReference type="EMBL" id="QOE74723.1"/>
    </source>
</evidence>
<dbReference type="Pfam" id="PF04529">
    <property type="entry name" value="Herpes_U59"/>
    <property type="match status" value="1"/>
</dbReference>
<evidence type="ECO:0000313" key="7">
    <source>
        <dbReference type="EMBL" id="QOE74959.1"/>
    </source>
</evidence>
<dbReference type="InterPro" id="IPR007616">
    <property type="entry name" value="Herpes_U59/UL88"/>
</dbReference>
<reference evidence="5" key="9">
    <citation type="submission" date="2019-08" db="EMBL/GenBank/DDBJ databases">
        <title>Annotated Complete DNA Sequences of Six EEHV1A Genomes from Lethal HD Cases in Young Asian Elephants from India.</title>
        <authorList>
            <person name="Krishnankutty S.P."/>
            <person name="Zachariah A."/>
            <person name="Maheswari U."/>
            <person name="Heaggans S.Y."/>
            <person name="Muraleedharan M."/>
            <person name="Velayutham D."/>
            <person name="Santhosh S."/>
            <person name="Hayward G.S."/>
        </authorList>
    </citation>
    <scope>NUCLEOTIDE SEQUENCE</scope>
    <source>
        <strain evidence="8">IP143 Kozhikode l</strain>
        <strain evidence="6">IP165 Thirunelli2</strain>
        <strain evidence="5">IP43 Chellama Vandalur</strain>
    </source>
</reference>
<dbReference type="EMBL" id="MN366291">
    <property type="protein sequence ID" value="QOE74723.1"/>
    <property type="molecule type" value="Genomic_DNA"/>
</dbReference>
<reference evidence="4" key="8">
    <citation type="submission" date="2019-08" db="EMBL/GenBank/DDBJ databases">
        <title>Annotated Complete DNA Sequences of Six EEHV1A Genomes from Lethal HD cases in Young Asian Elephants from India.</title>
        <authorList>
            <person name="Krishnankutty S.P."/>
            <person name="Zachariah A."/>
            <person name="Maheswari U."/>
            <person name="Heaggans S.Y."/>
            <person name="Muraleedharan M."/>
            <person name="Velayutham D."/>
            <person name="Santhosh S."/>
            <person name="Hayward G.S."/>
        </authorList>
    </citation>
    <scope>NUCLEOTIDE SEQUENCE</scope>
    <source>
        <strain evidence="4">IP91 Thirunelli1</strain>
    </source>
</reference>
<reference evidence="4" key="5">
    <citation type="journal article" date="2016" name="MSphere">
        <title>Complete Genome Sequence of Elephant Endotheliotropic Herpesvirus 4, the First Example of a GC-Rich Branch Proboscivirus.</title>
        <authorList>
            <person name="Ling P.D."/>
            <person name="Long S.Y."/>
            <person name="Fuery A."/>
            <person name="Peng R.S."/>
            <person name="Heaggans S.Y."/>
            <person name="Qin X."/>
            <person name="Worley K.C."/>
            <person name="Dugan S."/>
            <person name="Hayward G.S."/>
        </authorList>
    </citation>
    <scope>NUCLEOTIDE SEQUENCE</scope>
    <source>
        <strain evidence="4">IP91 Thirunelli1</strain>
    </source>
</reference>
<gene>
    <name evidence="3" type="primary">U59</name>
</gene>
<evidence type="ECO:0000313" key="8">
    <source>
        <dbReference type="EMBL" id="QOE75080.1"/>
    </source>
</evidence>
<accession>E2IKX3</accession>
<proteinExistence type="inferred from homology"/>
<reference evidence="9" key="11">
    <citation type="submission" date="2023-09" db="EMBL/GenBank/DDBJ databases">
        <title>Epidemiological, serological and virological analysis of an outbreak of Elephant endotheliotropic hemorrhagic disease in Switzerland.</title>
        <authorList>
            <person name="Ackermann M."/>
            <person name="Kubacki J."/>
            <person name="Hatt J.-M."/>
            <person name="Schetle N."/>
            <person name="Steinmetz H."/>
            <person name="Heaggans-Ebbesen S.Y."/>
            <person name="Hayward G.S."/>
        </authorList>
    </citation>
    <scope>NUCLEOTIDE SEQUENCE</scope>
    <source>
        <strain evidence="9">Umesh</strain>
    </source>
</reference>
<dbReference type="Proteomes" id="UP000157603">
    <property type="component" value="Segment"/>
</dbReference>
<dbReference type="EMBL" id="MN366294">
    <property type="protein sequence ID" value="QOE75080.1"/>
    <property type="molecule type" value="Genomic_DNA"/>
</dbReference>
<dbReference type="EMBL" id="MN366293">
    <property type="protein sequence ID" value="QOE74959.1"/>
    <property type="molecule type" value="Genomic_DNA"/>
</dbReference>
<evidence type="ECO:0000313" key="4">
    <source>
        <dbReference type="EMBL" id="QOE74606.1"/>
    </source>
</evidence>
<name>E2IKX3_ELHV1</name>
<reference evidence="7" key="10">
    <citation type="submission" date="2019-08" db="EMBL/GenBank/DDBJ databases">
        <title>Annotated Complete DNA Sequences of Six EEHV1A Genomes from Lethal HD Cases in Young Asian Elephants in India.</title>
        <authorList>
            <person name="Krishnankutty S.P."/>
            <person name="Zachariah A."/>
            <person name="Maheswari U."/>
            <person name="Heaggans S.Y."/>
            <person name="Muraleedharan M."/>
            <person name="Velayutham D."/>
            <person name="Santhosh S."/>
            <person name="Hayward G.S."/>
        </authorList>
    </citation>
    <scope>NUCLEOTIDE SEQUENCE</scope>
    <source>
        <strain evidence="7">IP164 Muthanga2</strain>
    </source>
</reference>
<sequence>MNTADTPRKVGARWMNGELWGEGREYETFVFKNRCLAELLGLKEKVTIADISKHVYNGCPTNTPEVILFWKSHSSLIYILSKVTYCYSIIISSGSLNDPVMNEKPRLYLRDHVALSPMAWPESIEIEKVSMTADRCPPCDVYAETFLIQPNAHINGRLEAMLALCFCILADTTKFPARNIDFNYFIRTANQSTNPPFIQCPPLQHQFLCHVALMELGERNETNMVLNALYVEIMWVSRPVCEFSVYTEFKHKLVTTCRLLNSIYHSHEKLPKPTARADLAQSSQCVKTYFNGENVNVTVLAYGIYVLHKMSRVENPRHLVSYFQKYIRVERHVTKSQLKRLLMMYY</sequence>
<evidence type="ECO:0000313" key="2">
    <source>
        <dbReference type="EMBL" id="ADK70799.1"/>
    </source>
</evidence>
<dbReference type="EMBL" id="HM568515">
    <property type="protein sequence ID" value="ADK70799.1"/>
    <property type="molecule type" value="Genomic_DNA"/>
</dbReference>
<organism evidence="2">
    <name type="scientific">Elephant endotheliotropic herpesvirus 1A</name>
    <dbReference type="NCBI Taxonomy" id="759753"/>
    <lineage>
        <taxon>Viruses</taxon>
        <taxon>Duplodnaviria</taxon>
        <taxon>Heunggongvirae</taxon>
        <taxon>Peploviricota</taxon>
        <taxon>Herviviricetes</taxon>
        <taxon>Herpesvirales</taxon>
        <taxon>Orthoherpesviridae</taxon>
        <taxon>Betaherpesvirinae</taxon>
        <taxon>Proboscivirus</taxon>
        <taxon>Proboscivirus elephantidbeta1</taxon>
        <taxon>Elephantid herpesvirus 1</taxon>
    </lineage>
</organism>
<comment type="similarity">
    <text evidence="1">Belongs to the herpesviridae U59/UL88 family.</text>
</comment>
<evidence type="ECO:0000313" key="3">
    <source>
        <dbReference type="EMBL" id="AGG16097.1"/>
    </source>
</evidence>
<reference evidence="3" key="4">
    <citation type="submission" date="2013-02" db="EMBL/GenBank/DDBJ databases">
        <authorList>
            <person name="Zong J.-C."/>
            <person name="Heaggans S.Y."/>
            <person name="Hayward G.S."/>
        </authorList>
    </citation>
    <scope>NUCLEOTIDE SEQUENCE</scope>
    <source>
        <strain evidence="3">Kimba NAP23</strain>
    </source>
</reference>
<reference evidence="4" key="12">
    <citation type="journal article" name="PLoS ONE">
        <title>Extended genotypic evaluation and comparison of twenty-two cases of lethal EEHV1 hemorrhagic disease in wild and captive Asian elephants in India.</title>
        <authorList>
            <person name="Zachariah A."/>
            <person name="Sajesh P.K."/>
            <person name="Santhosh S."/>
            <person name="Bathrachalam C."/>
            <person name="Megha M."/>
            <person name="Pandiyan J."/>
            <person name="Jishnu M."/>
            <person name="Kobragade R.S."/>
            <person name="Long S.Y."/>
            <person name="Zong J.-C."/>
            <person name="Latimer E.M."/>
            <person name="Heaggans S.Y."/>
            <person name="Hayward G.S."/>
        </authorList>
    </citation>
    <scope>NUCLEOTIDE SEQUENCE</scope>
    <source>
        <strain evidence="8">IP143 Kozhikode l</strain>
        <strain evidence="7">IP164 Muthanga2</strain>
        <strain evidence="6">IP165 Thirunelli2</strain>
        <strain evidence="5">IP43 Chellama Vandalur</strain>
        <strain evidence="4">IP91 Thirunelli1</strain>
    </source>
</reference>
<dbReference type="EMBL" id="MN366292">
    <property type="protein sequence ID" value="QOE74843.1"/>
    <property type="molecule type" value="Genomic_DNA"/>
</dbReference>
<reference evidence="3 10" key="2">
    <citation type="journal article" date="2013" name="Genome Announc.">
        <title>Complete Genome Sequence of Elephant Endotheliotropic Herpesvirus 1A.</title>
        <authorList>
            <person name="Ling P.D."/>
            <person name="Reid J.G."/>
            <person name="Qin X."/>
            <person name="Muzny D.M."/>
            <person name="Gibbs R."/>
            <person name="Petrosino J."/>
            <person name="Peng R."/>
            <person name="Zong J.C."/>
            <person name="Heaggans S.Y."/>
            <person name="Hayward G.S."/>
        </authorList>
    </citation>
    <scope>NUCLEOTIDE SEQUENCE</scope>
    <source>
        <strain evidence="8">IP143 Kozhikode l</strain>
        <strain evidence="7">IP164 Muthanga2</strain>
        <strain evidence="6">IP165 Thirunelli2</strain>
        <strain evidence="5">IP43 Chellama Vandalur</strain>
        <strain evidence="4">IP91 Thirunelli1</strain>
        <strain evidence="3">Kimba NAP23</strain>
        <strain evidence="9">Umesh</strain>
    </source>
</reference>
<dbReference type="EMBL" id="KC618527">
    <property type="protein sequence ID" value="AGG16097.1"/>
    <property type="molecule type" value="Genomic_DNA"/>
</dbReference>
<reference evidence="9" key="7">
    <citation type="journal article" date="2017" name="PLoS ONE">
        <title>Identification of shedders of elephant endotheliotropic herpesviruses among Asian elephants (Elephas maximus) in Switzerland.</title>
        <authorList>
            <person name="Ackermann M."/>
            <person name="Hatt J.M."/>
            <person name="Schetle N."/>
            <person name="Steinmetz H."/>
        </authorList>
    </citation>
    <scope>NUCLEOTIDE SEQUENCE</scope>
    <source>
        <strain evidence="9">Umesh</strain>
    </source>
</reference>
<evidence type="ECO:0000256" key="1">
    <source>
        <dbReference type="ARBA" id="ARBA00007827"/>
    </source>
</evidence>
<protein>
    <submittedName>
        <fullName evidence="2 3">U59</fullName>
    </submittedName>
</protein>